<keyword evidence="3" id="KW-0862">Zinc</keyword>
<dbReference type="CDD" id="cd00067">
    <property type="entry name" value="GAL4"/>
    <property type="match status" value="1"/>
</dbReference>
<dbReference type="PANTHER" id="PTHR31313:SF81">
    <property type="entry name" value="TY1 ENHANCER ACTIVATOR"/>
    <property type="match status" value="1"/>
</dbReference>
<evidence type="ECO:0000256" key="4">
    <source>
        <dbReference type="ARBA" id="ARBA00023015"/>
    </source>
</evidence>
<dbReference type="GO" id="GO:0006351">
    <property type="term" value="P:DNA-templated transcription"/>
    <property type="evidence" value="ECO:0007669"/>
    <property type="project" value="InterPro"/>
</dbReference>
<dbReference type="GO" id="GO:0000981">
    <property type="term" value="F:DNA-binding transcription factor activity, RNA polymerase II-specific"/>
    <property type="evidence" value="ECO:0007669"/>
    <property type="project" value="InterPro"/>
</dbReference>
<dbReference type="HOGENOM" id="CLU_007003_6_0_1"/>
<dbReference type="CDD" id="cd12148">
    <property type="entry name" value="fungal_TF_MHR"/>
    <property type="match status" value="1"/>
</dbReference>
<dbReference type="Pfam" id="PF04082">
    <property type="entry name" value="Fungal_trans"/>
    <property type="match status" value="1"/>
</dbReference>
<proteinExistence type="predicted"/>
<dbReference type="Pfam" id="PF00172">
    <property type="entry name" value="Zn_clus"/>
    <property type="match status" value="1"/>
</dbReference>
<protein>
    <submittedName>
        <fullName evidence="10">Nitrogen assimilation transcription factor nirA</fullName>
    </submittedName>
</protein>
<dbReference type="SMART" id="SM00066">
    <property type="entry name" value="GAL4"/>
    <property type="match status" value="1"/>
</dbReference>
<evidence type="ECO:0000256" key="2">
    <source>
        <dbReference type="ARBA" id="ARBA00022723"/>
    </source>
</evidence>
<feature type="compositionally biased region" description="Polar residues" evidence="8">
    <location>
        <begin position="9"/>
        <end position="29"/>
    </location>
</feature>
<dbReference type="Gene3D" id="4.10.240.10">
    <property type="entry name" value="Zn(2)-C6 fungal-type DNA-binding domain"/>
    <property type="match status" value="1"/>
</dbReference>
<dbReference type="PANTHER" id="PTHR31313">
    <property type="entry name" value="TY1 ENHANCER ACTIVATOR"/>
    <property type="match status" value="1"/>
</dbReference>
<dbReference type="InterPro" id="IPR051615">
    <property type="entry name" value="Transcr_Regulatory_Elem"/>
</dbReference>
<evidence type="ECO:0000256" key="8">
    <source>
        <dbReference type="SAM" id="MobiDB-lite"/>
    </source>
</evidence>
<feature type="domain" description="Zn(2)-C6 fungal-type" evidence="9">
    <location>
        <begin position="52"/>
        <end position="83"/>
    </location>
</feature>
<keyword evidence="7" id="KW-0539">Nucleus</keyword>
<dbReference type="PROSITE" id="PS00463">
    <property type="entry name" value="ZN2_CY6_FUNGAL_1"/>
    <property type="match status" value="1"/>
</dbReference>
<sequence length="931" mass="104357">MDERAVFDNDSTTSTDEAPEPTSSSNASGRTKAKAKRNDDGQAAKRRCVSSACIACRRRKSKCDGNLPSCAACSSVYHTPCIYDPNSDHRRKGVYKKDIDNLRTRNTTLQTLIHAILNYDEDNAFDLVRQIRLCDSLEDVADAIINQERGLNASAITARREQPIEDDTGTDQFESELAGKMSELMLDGSVKFIGGTSNLLFLPPDLQLDDGHSSRELVKMKQGSRFSVAQWTRVTDDEALVKHLMNMYFTWHYAYFTTLSKNLFYRDFRRGQSSSYCSSFLVNTMLALGCHFSSWPGAYEHPEDSATAGDHFFREAKRLLLEHDEHEKAKLCTVQALALMSVREAGCGREGKGWVYSGMSFRMAYDLGLNFGATNLGSSKLMEEDIDARRITFWGCYLFDKCWSNYLGRQPQLSLADATVPKFDVYPAEEAEPWIPYTDVGVGRERAQPARTRAVALQISKLCEISNDLLAFFYHPMPSEKQPSRQAELSKLSDLHTRLEAWKKGLPAEMEPRDGQLPPVLVMHMFYQLLFIHLYRPFLKYTKSTSPLPQHVSPRRLCSQAAAAISKLLRIYKKSYGLRQICNIAVYIVHSACTIHLLNLPDRNARRDLIHGVRNLEEIGEGWLCARRTLRILDLSAVKWQIEIPNEVTTVFDRTRVKWGSWGHWDQVTSPSVSETSPMSANAIMSVPVVHQKHDELYTSSTLPQLLPAMTQSNKRTVYSPTIGAAVQHPMANVQPTRYPDQLEILPFMSYPPAPDQTSPPTSISSVYPTQGMAYSQPNGGYKPQPDTMSMNNQDISCNNSNSSNSPVAVGGTPPMPVFNGMTENMLEENQDWWMRDQSALALGLENWGEGWAGNQFMNLNLPAPPPHASRSSLHPVHQNRPSNGHNTVDMQPRTNGNEALGNLQLSGNIPQDGGVKHAYGFQNMPPSGYQ</sequence>
<keyword evidence="5" id="KW-0238">DNA-binding</keyword>
<dbReference type="SMART" id="SM00906">
    <property type="entry name" value="Fungal_trans"/>
    <property type="match status" value="1"/>
</dbReference>
<evidence type="ECO:0000256" key="3">
    <source>
        <dbReference type="ARBA" id="ARBA00022833"/>
    </source>
</evidence>
<evidence type="ECO:0000256" key="1">
    <source>
        <dbReference type="ARBA" id="ARBA00004123"/>
    </source>
</evidence>
<comment type="caution">
    <text evidence="10">The sequence shown here is derived from an EMBL/GenBank/DDBJ whole genome shotgun (WGS) entry which is preliminary data.</text>
</comment>
<feature type="region of interest" description="Disordered" evidence="8">
    <location>
        <begin position="864"/>
        <end position="931"/>
    </location>
</feature>
<keyword evidence="2" id="KW-0479">Metal-binding</keyword>
<dbReference type="EMBL" id="JPOX01000001">
    <property type="protein sequence ID" value="KFX53137.1"/>
    <property type="molecule type" value="Genomic_DNA"/>
</dbReference>
<dbReference type="eggNOG" id="ENOG502QW0K">
    <property type="taxonomic scope" value="Eukaryota"/>
</dbReference>
<evidence type="ECO:0000256" key="7">
    <source>
        <dbReference type="ARBA" id="ARBA00023242"/>
    </source>
</evidence>
<evidence type="ECO:0000259" key="9">
    <source>
        <dbReference type="PROSITE" id="PS50048"/>
    </source>
</evidence>
<dbReference type="GO" id="GO:0003677">
    <property type="term" value="F:DNA binding"/>
    <property type="evidence" value="ECO:0007669"/>
    <property type="project" value="UniProtKB-KW"/>
</dbReference>
<dbReference type="AlphaFoldDB" id="A0A093VKR8"/>
<name>A0A093VKR8_TALMA</name>
<evidence type="ECO:0000313" key="10">
    <source>
        <dbReference type="EMBL" id="KFX53137.1"/>
    </source>
</evidence>
<feature type="compositionally biased region" description="Polar residues" evidence="8">
    <location>
        <begin position="880"/>
        <end position="910"/>
    </location>
</feature>
<evidence type="ECO:0000256" key="5">
    <source>
        <dbReference type="ARBA" id="ARBA00023125"/>
    </source>
</evidence>
<dbReference type="InterPro" id="IPR036864">
    <property type="entry name" value="Zn2-C6_fun-type_DNA-bd_sf"/>
</dbReference>
<dbReference type="InterPro" id="IPR007219">
    <property type="entry name" value="XnlR_reg_dom"/>
</dbReference>
<feature type="region of interest" description="Disordered" evidence="8">
    <location>
        <begin position="1"/>
        <end position="41"/>
    </location>
</feature>
<organism evidence="10">
    <name type="scientific">Talaromyces marneffei PM1</name>
    <dbReference type="NCBI Taxonomy" id="1077442"/>
    <lineage>
        <taxon>Eukaryota</taxon>
        <taxon>Fungi</taxon>
        <taxon>Dikarya</taxon>
        <taxon>Ascomycota</taxon>
        <taxon>Pezizomycotina</taxon>
        <taxon>Eurotiomycetes</taxon>
        <taxon>Eurotiomycetidae</taxon>
        <taxon>Eurotiales</taxon>
        <taxon>Trichocomaceae</taxon>
        <taxon>Talaromyces</taxon>
        <taxon>Talaromyces sect. Talaromyces</taxon>
    </lineage>
</organism>
<reference evidence="10" key="1">
    <citation type="journal article" date="2014" name="PLoS Genet.">
        <title>Signature Gene Expression Reveals Novel Clues to the Molecular Mechanisms of Dimorphic Transition in Penicillium marneffei.</title>
        <authorList>
            <person name="Yang E."/>
            <person name="Wang G."/>
            <person name="Cai J."/>
            <person name="Woo P.C."/>
            <person name="Lau S.K."/>
            <person name="Yuen K.-Y."/>
            <person name="Chow W.-N."/>
            <person name="Lin X."/>
        </authorList>
    </citation>
    <scope>NUCLEOTIDE SEQUENCE [LARGE SCALE GENOMIC DNA]</scope>
    <source>
        <strain evidence="10">PM1</strain>
    </source>
</reference>
<gene>
    <name evidence="10" type="ORF">GQ26_0010190</name>
</gene>
<comment type="subcellular location">
    <subcellularLocation>
        <location evidence="1">Nucleus</location>
    </subcellularLocation>
</comment>
<keyword evidence="4" id="KW-0805">Transcription regulation</keyword>
<dbReference type="SUPFAM" id="SSF57701">
    <property type="entry name" value="Zn2/Cys6 DNA-binding domain"/>
    <property type="match status" value="1"/>
</dbReference>
<dbReference type="GO" id="GO:0008270">
    <property type="term" value="F:zinc ion binding"/>
    <property type="evidence" value="ECO:0007669"/>
    <property type="project" value="InterPro"/>
</dbReference>
<dbReference type="GO" id="GO:0005634">
    <property type="term" value="C:nucleus"/>
    <property type="evidence" value="ECO:0007669"/>
    <property type="project" value="UniProtKB-SubCell"/>
</dbReference>
<accession>A0A093VKR8</accession>
<dbReference type="InterPro" id="IPR001138">
    <property type="entry name" value="Zn2Cys6_DnaBD"/>
</dbReference>
<keyword evidence="6" id="KW-0804">Transcription</keyword>
<evidence type="ECO:0000256" key="6">
    <source>
        <dbReference type="ARBA" id="ARBA00023163"/>
    </source>
</evidence>
<dbReference type="PROSITE" id="PS50048">
    <property type="entry name" value="ZN2_CY6_FUNGAL_2"/>
    <property type="match status" value="1"/>
</dbReference>